<evidence type="ECO:0000256" key="6">
    <source>
        <dbReference type="ARBA" id="ARBA00022801"/>
    </source>
</evidence>
<comment type="similarity">
    <text evidence="3">Belongs to the HARBI1 family.</text>
</comment>
<feature type="compositionally biased region" description="Acidic residues" evidence="8">
    <location>
        <begin position="887"/>
        <end position="900"/>
    </location>
</feature>
<keyword evidence="4" id="KW-0540">Nuclease</keyword>
<protein>
    <submittedName>
        <fullName evidence="11">Uncharacterized protein</fullName>
    </submittedName>
</protein>
<feature type="region of interest" description="Disordered" evidence="8">
    <location>
        <begin position="1044"/>
        <end position="1079"/>
    </location>
</feature>
<feature type="compositionally biased region" description="Acidic residues" evidence="8">
    <location>
        <begin position="1059"/>
        <end position="1071"/>
    </location>
</feature>
<feature type="region of interest" description="Disordered" evidence="8">
    <location>
        <begin position="696"/>
        <end position="718"/>
    </location>
</feature>
<evidence type="ECO:0000313" key="11">
    <source>
        <dbReference type="EMBL" id="VFU22270.1"/>
    </source>
</evidence>
<comment type="subcellular location">
    <subcellularLocation>
        <location evidence="2">Nucleus</location>
    </subcellularLocation>
</comment>
<dbReference type="GO" id="GO:0004518">
    <property type="term" value="F:nuclease activity"/>
    <property type="evidence" value="ECO:0007669"/>
    <property type="project" value="UniProtKB-KW"/>
</dbReference>
<evidence type="ECO:0000256" key="8">
    <source>
        <dbReference type="SAM" id="MobiDB-lite"/>
    </source>
</evidence>
<evidence type="ECO:0000256" key="2">
    <source>
        <dbReference type="ARBA" id="ARBA00004123"/>
    </source>
</evidence>
<dbReference type="GO" id="GO:0016787">
    <property type="term" value="F:hydrolase activity"/>
    <property type="evidence" value="ECO:0007669"/>
    <property type="project" value="UniProtKB-KW"/>
</dbReference>
<evidence type="ECO:0000256" key="4">
    <source>
        <dbReference type="ARBA" id="ARBA00022722"/>
    </source>
</evidence>
<dbReference type="GO" id="GO:0005634">
    <property type="term" value="C:nucleus"/>
    <property type="evidence" value="ECO:0007669"/>
    <property type="project" value="UniProtKB-SubCell"/>
</dbReference>
<dbReference type="Gene3D" id="2.40.70.10">
    <property type="entry name" value="Acid Proteases"/>
    <property type="match status" value="1"/>
</dbReference>
<feature type="domain" description="DUF8040" evidence="10">
    <location>
        <begin position="1081"/>
        <end position="1132"/>
    </location>
</feature>
<dbReference type="Pfam" id="PF26138">
    <property type="entry name" value="DUF8040"/>
    <property type="match status" value="1"/>
</dbReference>
<evidence type="ECO:0000256" key="3">
    <source>
        <dbReference type="ARBA" id="ARBA00006958"/>
    </source>
</evidence>
<dbReference type="EMBL" id="CAADRP010000058">
    <property type="protein sequence ID" value="VFU22270.1"/>
    <property type="molecule type" value="Genomic_DNA"/>
</dbReference>
<reference evidence="11" key="1">
    <citation type="submission" date="2019-03" db="EMBL/GenBank/DDBJ databases">
        <authorList>
            <person name="Mank J."/>
            <person name="Almeida P."/>
        </authorList>
    </citation>
    <scope>NUCLEOTIDE SEQUENCE</scope>
    <source>
        <strain evidence="11">78183</strain>
    </source>
</reference>
<evidence type="ECO:0000256" key="1">
    <source>
        <dbReference type="ARBA" id="ARBA00001968"/>
    </source>
</evidence>
<feature type="domain" description="DDE Tnp4" evidence="9">
    <location>
        <begin position="1188"/>
        <end position="1322"/>
    </location>
</feature>
<evidence type="ECO:0000259" key="10">
    <source>
        <dbReference type="Pfam" id="PF26138"/>
    </source>
</evidence>
<keyword evidence="7" id="KW-0539">Nucleus</keyword>
<keyword evidence="5" id="KW-0479">Metal-binding</keyword>
<keyword evidence="6" id="KW-0378">Hydrolase</keyword>
<accession>A0A6N2K303</accession>
<evidence type="ECO:0000259" key="9">
    <source>
        <dbReference type="Pfam" id="PF13359"/>
    </source>
</evidence>
<dbReference type="InterPro" id="IPR027806">
    <property type="entry name" value="HARBI1_dom"/>
</dbReference>
<dbReference type="GO" id="GO:0046872">
    <property type="term" value="F:metal ion binding"/>
    <property type="evidence" value="ECO:0007669"/>
    <property type="project" value="UniProtKB-KW"/>
</dbReference>
<organism evidence="11">
    <name type="scientific">Salix viminalis</name>
    <name type="common">Common osier</name>
    <name type="synonym">Basket willow</name>
    <dbReference type="NCBI Taxonomy" id="40686"/>
    <lineage>
        <taxon>Eukaryota</taxon>
        <taxon>Viridiplantae</taxon>
        <taxon>Streptophyta</taxon>
        <taxon>Embryophyta</taxon>
        <taxon>Tracheophyta</taxon>
        <taxon>Spermatophyta</taxon>
        <taxon>Magnoliopsida</taxon>
        <taxon>eudicotyledons</taxon>
        <taxon>Gunneridae</taxon>
        <taxon>Pentapetalae</taxon>
        <taxon>rosids</taxon>
        <taxon>fabids</taxon>
        <taxon>Malpighiales</taxon>
        <taxon>Salicaceae</taxon>
        <taxon>Saliceae</taxon>
        <taxon>Salix</taxon>
    </lineage>
</organism>
<name>A0A6N2K303_SALVM</name>
<feature type="compositionally biased region" description="Low complexity" evidence="8">
    <location>
        <begin position="696"/>
        <end position="716"/>
    </location>
</feature>
<sequence>MEIVAFKVKSCNLPMSTFGHSNLNIWSYRSLAEEDCHTHIKEFYLVCVGMKPNRVDEEQRHSLSTGKDLSYCAFNEGSMPTERSIIGVFGTHGDFSNCRVNEVSISNLENKVNDLTSLVCSLSCGNVQQIIPTSAMGTHLNKAIKVDSSIPMDFNHSPSRIINQDCPFLSPTPMLWGHHPETRSSIHNLEKQMGQIPSSVSKLETQISGKLPFQALNPKENVSALILSKKEDKEKEILEVFKKVELNIPLIDIIKQISKYVKFLKELCSTKRDFKLKGASISVMPKHVYDFLSLEPLNKTNIVIQFADRSFVYPIGMIEDVVVKIDSLLIPCNFYIFDMEHDSYDSNTSILFGRLFLKIANTKIDYGKDTLCMEQVCDFNCVNGISVALRYDYDFTQLEELERHTCVLQNVHEAALTLQALETVPHVEITGLETISTSGVPFGTRISSTVSSNNGSKPLATQRQLPLSPTVRLQLLSLHSTSRSNSPSIAPVTSNNNPCTRETLFWQLSRPPQATIYDVTTTSITISASFTRWRWQWQWQMSLSSLSTDPPTIHCFIMLNIDENMTNGVVQFQTANCQTCSHRVFIRLDFSSLQIAQGFYRLLFWPANPSPLQIPQRPLFSLAKPSPISPLLPCEIGQRTHLPYKSLSVPSSPLRNHLPSPLFSLAKPSPISPLLPYAPQLLTIVKTHLLPKLQTRSSCSASPSAPLSPSQLRQPSITDSTIDRDWCSTSFRATRSEQHPTTVRSSCCQRLDFLLSFVAFVKLGVERGVMDNFESTDKAAWNKEMLHIFCDLCIKAIDMGMRPNTHTHFDKSDWRIWMKLIAKTGVGWSNELGTIAASDEWWRSKIQEIRGAKKFRHAGQYAWAPSSGPVGANEDDLETFTVGLEGTDLEEGSGDSEENVNYDNENRTPRGVGRVHMSSSSNTKSSGKRKEREHPAPRGRKKKSPGIGAQLVSLQQQLLDSMSSISDSTSASRDLSGCSIAEVMAEFQSVLGATYNDGFFYLATKCLRVRRNREIGVLEDDNDNVMDRVVDHINCGGYEGTSNANIDDETCNNENSGGGDDDKDSNDSFDSDDSHDSDSDDGMRWLTDILRGHWSRSVNMFRMDKDTLLDLCNALETHYGLKPSRRMSVIEKHSGETVSRCMKEVLKAICLFVVDVIKLTDPEFTDTPIQIAMDPRFMPHFKNCIGAIDGTHVRVTISVENQIPFIGRKGVPTQNIMGACGFDMQFTFFWAGWEGSAHDTCIFHEAIDSRIINFPKPPEGKYYLVDVGYPNEYGYLGPYRGERYHLQDFHRGQPSGREEVFNRGHSSLRNVIERTFGVWKQRRSQHDVDFVQYDCNPNYVPDDVLPDIVARDNSQGLQMPSRMDNVRDSIANSLINK</sequence>
<dbReference type="PANTHER" id="PTHR22930">
    <property type="match status" value="1"/>
</dbReference>
<dbReference type="InterPro" id="IPR021109">
    <property type="entry name" value="Peptidase_aspartic_dom_sf"/>
</dbReference>
<evidence type="ECO:0000256" key="5">
    <source>
        <dbReference type="ARBA" id="ARBA00022723"/>
    </source>
</evidence>
<proteinExistence type="inferred from homology"/>
<comment type="cofactor">
    <cofactor evidence="1">
        <name>a divalent metal cation</name>
        <dbReference type="ChEBI" id="CHEBI:60240"/>
    </cofactor>
</comment>
<dbReference type="PANTHER" id="PTHR22930:SF221">
    <property type="entry name" value="NUCLEASE HARBI1"/>
    <property type="match status" value="1"/>
</dbReference>
<feature type="region of interest" description="Disordered" evidence="8">
    <location>
        <begin position="885"/>
        <end position="948"/>
    </location>
</feature>
<dbReference type="InterPro" id="IPR045249">
    <property type="entry name" value="HARBI1-like"/>
</dbReference>
<dbReference type="Pfam" id="PF13359">
    <property type="entry name" value="DDE_Tnp_4"/>
    <property type="match status" value="1"/>
</dbReference>
<dbReference type="InterPro" id="IPR058353">
    <property type="entry name" value="DUF8040"/>
</dbReference>
<evidence type="ECO:0000256" key="7">
    <source>
        <dbReference type="ARBA" id="ARBA00023242"/>
    </source>
</evidence>
<gene>
    <name evidence="11" type="ORF">SVIM_LOCUS22882</name>
</gene>